<feature type="compositionally biased region" description="Pro residues" evidence="1">
    <location>
        <begin position="371"/>
        <end position="398"/>
    </location>
</feature>
<evidence type="ECO:0000313" key="2">
    <source>
        <dbReference type="EMBL" id="JAT20195.1"/>
    </source>
</evidence>
<gene>
    <name evidence="2" type="ORF">g.23962</name>
</gene>
<feature type="compositionally biased region" description="Polar residues" evidence="1">
    <location>
        <begin position="624"/>
        <end position="639"/>
    </location>
</feature>
<feature type="non-terminal residue" evidence="2">
    <location>
        <position position="1110"/>
    </location>
</feature>
<feature type="region of interest" description="Disordered" evidence="1">
    <location>
        <begin position="1075"/>
        <end position="1096"/>
    </location>
</feature>
<feature type="compositionally biased region" description="Pro residues" evidence="1">
    <location>
        <begin position="469"/>
        <end position="488"/>
    </location>
</feature>
<accession>A0A1B6L976</accession>
<feature type="region of interest" description="Disordered" evidence="1">
    <location>
        <begin position="604"/>
        <end position="653"/>
    </location>
</feature>
<name>A0A1B6L976_9HEMI</name>
<proteinExistence type="predicted"/>
<feature type="region of interest" description="Disordered" evidence="1">
    <location>
        <begin position="563"/>
        <end position="585"/>
    </location>
</feature>
<feature type="non-terminal residue" evidence="2">
    <location>
        <position position="1"/>
    </location>
</feature>
<dbReference type="AlphaFoldDB" id="A0A1B6L976"/>
<sequence>LSSSSLSSSKQLTSNINNISAVNIQDKCENLLLSEQVNKSFDRVLLHQNSNTYSEDFLPKCGSYRSNEDEHSETSNKTITQQNCENVVHIVEDISSELKLLVTESVVADPQIKEVAGNCSQTKRYSKRKQSIIISKSQRIYQKVKSCPAKLLALKGYKKTPPKSKYRKPTKAITAKENEFNTIEKNSVQSWWSKYRRINSAEKSSGYYYFPLDNFNSEESLSFSISGKPFVFNSHTYLFECLVQRLLKQLTEETENSPRAKRDTDCGYIEESSGLLFSKIPTLKSLAIYNLYNFLFPEEQTQTKSMDLRSDNSSSQLRNVLQNLLLSPPYRLSSSHLMQKDSEASSRLSPKSSTSTLSSTSESPNSQYFTPPLPPCPPILPLPPLPNSPPPLSPPLPSESPTDTIFFVSQSLSLPPLPSSPPSHSLSPLPKSPPPLQSLISASQLPSSPLQHSPPHSLPSAPSSTCSLPPLPPSFPPPSLPSTSPPPLTTGTQPSVFLLSSQTRHFPPFLSPSPSPPTSPQRPKSPPQYITSLVGLIPPSPFPDLSSVPSPRKSFSIIELQEQPKTLQTMPPNQPILSSNTSDKPYPKLIKMSVSSGLIPPIQVQESTQSPTPPPFQPSDSSNHQKPTPVNSSSDTKIYNKNKSKVHVPTVYPPSTLQTYSQITEKSQQNPSKRKKEIANWFLIECSTTPCVYSRFSNSEITLTEQHDEKRNCLSNTTTSVNLSSTQPTIHRRHNKSTDPRLNMAVRRTSQQDRCFKIANKAVPNKTVRSEVIERPVEISTNRNILMPRTHHNDTIIQYNTSTEERTEKNSHVHKLAAKTTTSTIMETCNIKEDARYSKIKVIDAEKGSSVQLLNKGVRGSPSVSVTAEKECNNEHTKSFLNTAGNTESNDLCEEEPNHEVILNSPNPQNNHFENRGKTKQNLNGPDVETNIEDLFNFDDNSMVVKEYVDETIPGEPVACKYIENEENIVISFVHLPKNSTITSNKLESTADSYRNIEPNNLKALEMEVSKRSSSTLGEDLFLSETEDESDDEENNVRPRVINGFGEPFIIPNKSQTANVDEDYSFGSIKEENVLNENNATEEQMESMDSDKKKVTIDKYSSDLRAVDQP</sequence>
<feature type="compositionally biased region" description="Pro residues" evidence="1">
    <location>
        <begin position="509"/>
        <end position="526"/>
    </location>
</feature>
<feature type="region of interest" description="Disordered" evidence="1">
    <location>
        <begin position="714"/>
        <end position="737"/>
    </location>
</feature>
<feature type="region of interest" description="Disordered" evidence="1">
    <location>
        <begin position="506"/>
        <end position="529"/>
    </location>
</feature>
<evidence type="ECO:0000256" key="1">
    <source>
        <dbReference type="SAM" id="MobiDB-lite"/>
    </source>
</evidence>
<protein>
    <submittedName>
        <fullName evidence="2">Uncharacterized protein</fullName>
    </submittedName>
</protein>
<feature type="compositionally biased region" description="Polar residues" evidence="1">
    <location>
        <begin position="563"/>
        <end position="583"/>
    </location>
</feature>
<organism evidence="2">
    <name type="scientific">Graphocephala atropunctata</name>
    <dbReference type="NCBI Taxonomy" id="36148"/>
    <lineage>
        <taxon>Eukaryota</taxon>
        <taxon>Metazoa</taxon>
        <taxon>Ecdysozoa</taxon>
        <taxon>Arthropoda</taxon>
        <taxon>Hexapoda</taxon>
        <taxon>Insecta</taxon>
        <taxon>Pterygota</taxon>
        <taxon>Neoptera</taxon>
        <taxon>Paraneoptera</taxon>
        <taxon>Hemiptera</taxon>
        <taxon>Auchenorrhyncha</taxon>
        <taxon>Membracoidea</taxon>
        <taxon>Cicadellidae</taxon>
        <taxon>Cicadellinae</taxon>
        <taxon>Cicadellini</taxon>
        <taxon>Graphocephala</taxon>
    </lineage>
</organism>
<dbReference type="EMBL" id="GEBQ01019782">
    <property type="protein sequence ID" value="JAT20195.1"/>
    <property type="molecule type" value="Transcribed_RNA"/>
</dbReference>
<feature type="region of interest" description="Disordered" evidence="1">
    <location>
        <begin position="336"/>
        <end position="494"/>
    </location>
</feature>
<feature type="compositionally biased region" description="Low complexity" evidence="1">
    <location>
        <begin position="345"/>
        <end position="366"/>
    </location>
</feature>
<feature type="compositionally biased region" description="Low complexity" evidence="1">
    <location>
        <begin position="437"/>
        <end position="468"/>
    </location>
</feature>
<feature type="compositionally biased region" description="Low complexity" evidence="1">
    <location>
        <begin position="714"/>
        <end position="726"/>
    </location>
</feature>
<reference evidence="2" key="1">
    <citation type="submission" date="2015-11" db="EMBL/GenBank/DDBJ databases">
        <title>De novo transcriptome assembly of four potential Pierce s Disease insect vectors from Arizona vineyards.</title>
        <authorList>
            <person name="Tassone E.E."/>
        </authorList>
    </citation>
    <scope>NUCLEOTIDE SEQUENCE</scope>
</reference>
<feature type="region of interest" description="Disordered" evidence="1">
    <location>
        <begin position="905"/>
        <end position="926"/>
    </location>
</feature>